<dbReference type="RefSeq" id="WP_034226101.1">
    <property type="nucleotide sequence ID" value="NZ_AXCW01000098.1"/>
</dbReference>
<dbReference type="PANTHER" id="PTHR37305:SF1">
    <property type="entry name" value="MEMBRANE PROTEIN"/>
    <property type="match status" value="1"/>
</dbReference>
<keyword evidence="1" id="KW-1133">Transmembrane helix</keyword>
<accession>A0A021VQI8</accession>
<keyword evidence="1" id="KW-0812">Transmembrane</keyword>
<keyword evidence="1" id="KW-0472">Membrane</keyword>
<feature type="transmembrane region" description="Helical" evidence="1">
    <location>
        <begin position="202"/>
        <end position="222"/>
    </location>
</feature>
<evidence type="ECO:0000313" key="2">
    <source>
        <dbReference type="EMBL" id="EYR63378.1"/>
    </source>
</evidence>
<name>A0A021VQI8_9CELL</name>
<feature type="transmembrane region" description="Helical" evidence="1">
    <location>
        <begin position="84"/>
        <end position="106"/>
    </location>
</feature>
<evidence type="ECO:0000313" key="3">
    <source>
        <dbReference type="Proteomes" id="UP000019753"/>
    </source>
</evidence>
<feature type="transmembrane region" description="Helical" evidence="1">
    <location>
        <begin position="262"/>
        <end position="283"/>
    </location>
</feature>
<keyword evidence="3" id="KW-1185">Reference proteome</keyword>
<proteinExistence type="predicted"/>
<gene>
    <name evidence="2" type="ORF">N866_01080</name>
</gene>
<sequence length="288" mass="30095">MTTLAPTVPGTASARPGRTTVHPVTFPRVVAAEWIKFRTVRSTVWTILVTVVAMVGINTLIAWGMSMAPAEAQGGPGTTSVVTLLSSGVTMAQLVVAVLGVLTVTTEYTTGMVRSSFAAVPRRLPTLAAKAIVLAAVTLVVSLVSMALSYVTTLPFHDALGATLDLSDGETLRMALGLPLYLVAVALLGLGFGALLRSSAGAIATVVGLLLVVENVFMLVPLRLFEVVSPFLPATAGARIMYDETMLTMIDTMSEGAVLTPWQGYGVMVAWVVVLLGAAAVLLRRRDA</sequence>
<evidence type="ECO:0000256" key="1">
    <source>
        <dbReference type="SAM" id="Phobius"/>
    </source>
</evidence>
<dbReference type="EMBL" id="AXCW01000098">
    <property type="protein sequence ID" value="EYR63378.1"/>
    <property type="molecule type" value="Genomic_DNA"/>
</dbReference>
<feature type="transmembrane region" description="Helical" evidence="1">
    <location>
        <begin position="171"/>
        <end position="195"/>
    </location>
</feature>
<organism evidence="2 3">
    <name type="scientific">Actinotalea ferrariae CF5-4</name>
    <dbReference type="NCBI Taxonomy" id="948458"/>
    <lineage>
        <taxon>Bacteria</taxon>
        <taxon>Bacillati</taxon>
        <taxon>Actinomycetota</taxon>
        <taxon>Actinomycetes</taxon>
        <taxon>Micrococcales</taxon>
        <taxon>Cellulomonadaceae</taxon>
        <taxon>Actinotalea</taxon>
    </lineage>
</organism>
<protein>
    <submittedName>
        <fullName evidence="2">ABC transporter permease</fullName>
    </submittedName>
</protein>
<dbReference type="OrthoDB" id="3297477at2"/>
<dbReference type="PANTHER" id="PTHR37305">
    <property type="entry name" value="INTEGRAL MEMBRANE PROTEIN-RELATED"/>
    <property type="match status" value="1"/>
</dbReference>
<feature type="transmembrane region" description="Helical" evidence="1">
    <location>
        <begin position="127"/>
        <end position="151"/>
    </location>
</feature>
<dbReference type="AlphaFoldDB" id="A0A021VQI8"/>
<dbReference type="Proteomes" id="UP000019753">
    <property type="component" value="Unassembled WGS sequence"/>
</dbReference>
<feature type="transmembrane region" description="Helical" evidence="1">
    <location>
        <begin position="44"/>
        <end position="64"/>
    </location>
</feature>
<comment type="caution">
    <text evidence="2">The sequence shown here is derived from an EMBL/GenBank/DDBJ whole genome shotgun (WGS) entry which is preliminary data.</text>
</comment>
<reference evidence="2 3" key="1">
    <citation type="submission" date="2014-01" db="EMBL/GenBank/DDBJ databases">
        <title>Actinotalea ferrariae CF5-4.</title>
        <authorList>
            <person name="Chen F."/>
            <person name="Li Y."/>
            <person name="Wang G."/>
        </authorList>
    </citation>
    <scope>NUCLEOTIDE SEQUENCE [LARGE SCALE GENOMIC DNA]</scope>
    <source>
        <strain evidence="2 3">CF5-4</strain>
    </source>
</reference>